<dbReference type="InterPro" id="IPR011545">
    <property type="entry name" value="DEAD/DEAH_box_helicase_dom"/>
</dbReference>
<proteinExistence type="inferred from homology"/>
<evidence type="ECO:0000256" key="1">
    <source>
        <dbReference type="ARBA" id="ARBA00004496"/>
    </source>
</evidence>
<gene>
    <name evidence="14" type="ORF">LIER_33613</name>
</gene>
<comment type="function">
    <text evidence="6">ATP-dependent RNA helicase involved in mRNA turnover, and more specifically in mRNA decapping.</text>
</comment>
<dbReference type="GO" id="GO:0005524">
    <property type="term" value="F:ATP binding"/>
    <property type="evidence" value="ECO:0007669"/>
    <property type="project" value="UniProtKB-KW"/>
</dbReference>
<dbReference type="SMART" id="SM00490">
    <property type="entry name" value="HELICc"/>
    <property type="match status" value="1"/>
</dbReference>
<comment type="similarity">
    <text evidence="7">Belongs to the DEAD box helicase family. DDX6/DHH1 subfamily.</text>
</comment>
<dbReference type="InterPro" id="IPR014014">
    <property type="entry name" value="RNA_helicase_DEAD_Q_motif"/>
</dbReference>
<evidence type="ECO:0000256" key="2">
    <source>
        <dbReference type="ARBA" id="ARBA00022741"/>
    </source>
</evidence>
<evidence type="ECO:0000256" key="5">
    <source>
        <dbReference type="ARBA" id="ARBA00022840"/>
    </source>
</evidence>
<dbReference type="PROSITE" id="PS51192">
    <property type="entry name" value="HELICASE_ATP_BIND_1"/>
    <property type="match status" value="1"/>
</dbReference>
<dbReference type="SUPFAM" id="SSF52540">
    <property type="entry name" value="P-loop containing nucleoside triphosphate hydrolases"/>
    <property type="match status" value="1"/>
</dbReference>
<feature type="domain" description="Helicase ATP-binding" evidence="11">
    <location>
        <begin position="100"/>
        <end position="270"/>
    </location>
</feature>
<keyword evidence="3 9" id="KW-0378">Hydrolase</keyword>
<dbReference type="CDD" id="cd18787">
    <property type="entry name" value="SF2_C_DEAD"/>
    <property type="match status" value="1"/>
</dbReference>
<keyword evidence="5 9" id="KW-0067">ATP-binding</keyword>
<sequence length="460" mass="52538">MSSTSRYGAPRGGGGGRGTGIPENIVDVEEKSVESEAVDRSWQEWKAQLKFPPPDSLYITEDVTATTGNLFEDYILKRELLLGIYEKGFETTSPIQEESIPIALFGSDIFARVNNGTGKTVAFCIPALEKIDQANNAIQVVILVPTQELALEASHLCKELGKNLKVQVMVTTDGTSLKDDRMGLDQPVHLLVGTPGRILDFAERGIAILKDCSMLIMDEADRLLSPEFQPIVQQLIHFMPENRQILMFSATCRVTVKDFIDRFLHNPYVIDMTDELPLKGRTQYYTFVEDIQKVDYVETLLSKLMINQSIIFCNSVNRVEYLAKKFKEFGYPCFYIHAKMPQDHCNRVLHDFRNLACRTLVCTDLVMKRIDIQDVNVVINFDIPKNSETYLQRVGRFGRFGHQDFLVMNLITYEDRFDLCRIEKELRTEIKQIQPHYFKPFIGGECNRDDLFKSSVELGE</sequence>
<evidence type="ECO:0000256" key="3">
    <source>
        <dbReference type="ARBA" id="ARBA00022801"/>
    </source>
</evidence>
<reference evidence="14 15" key="1">
    <citation type="submission" date="2024-01" db="EMBL/GenBank/DDBJ databases">
        <title>The complete chloroplast genome sequence of Lithospermum erythrorhizon: insights into the phylogenetic relationship among Boraginaceae species and the maternal lineages of purple gromwells.</title>
        <authorList>
            <person name="Okada T."/>
            <person name="Watanabe K."/>
        </authorList>
    </citation>
    <scope>NUCLEOTIDE SEQUENCE [LARGE SCALE GENOMIC DNA]</scope>
</reference>
<evidence type="ECO:0000313" key="14">
    <source>
        <dbReference type="EMBL" id="GAA0186325.1"/>
    </source>
</evidence>
<evidence type="ECO:0000256" key="6">
    <source>
        <dbReference type="ARBA" id="ARBA00037591"/>
    </source>
</evidence>
<dbReference type="InterPro" id="IPR001650">
    <property type="entry name" value="Helicase_C-like"/>
</dbReference>
<evidence type="ECO:0000256" key="10">
    <source>
        <dbReference type="SAM" id="MobiDB-lite"/>
    </source>
</evidence>
<dbReference type="PROSITE" id="PS51194">
    <property type="entry name" value="HELICASE_CTER"/>
    <property type="match status" value="1"/>
</dbReference>
<dbReference type="GO" id="GO:0003724">
    <property type="term" value="F:RNA helicase activity"/>
    <property type="evidence" value="ECO:0007669"/>
    <property type="project" value="InterPro"/>
</dbReference>
<dbReference type="InterPro" id="IPR014001">
    <property type="entry name" value="Helicase_ATP-bd"/>
</dbReference>
<dbReference type="Pfam" id="PF00271">
    <property type="entry name" value="Helicase_C"/>
    <property type="match status" value="1"/>
</dbReference>
<evidence type="ECO:0000256" key="4">
    <source>
        <dbReference type="ARBA" id="ARBA00022806"/>
    </source>
</evidence>
<comment type="caution">
    <text evidence="14">The sequence shown here is derived from an EMBL/GenBank/DDBJ whole genome shotgun (WGS) entry which is preliminary data.</text>
</comment>
<feature type="region of interest" description="Disordered" evidence="10">
    <location>
        <begin position="1"/>
        <end position="28"/>
    </location>
</feature>
<dbReference type="CDD" id="cd17940">
    <property type="entry name" value="DEADc_DDX6"/>
    <property type="match status" value="1"/>
</dbReference>
<dbReference type="Gene3D" id="3.40.50.300">
    <property type="entry name" value="P-loop containing nucleotide triphosphate hydrolases"/>
    <property type="match status" value="2"/>
</dbReference>
<dbReference type="PANTHER" id="PTHR47960">
    <property type="entry name" value="DEAD-BOX ATP-DEPENDENT RNA HELICASE 50"/>
    <property type="match status" value="1"/>
</dbReference>
<evidence type="ECO:0000259" key="12">
    <source>
        <dbReference type="PROSITE" id="PS51194"/>
    </source>
</evidence>
<name>A0AAV3RZP6_LITER</name>
<dbReference type="EMBL" id="BAABME010013583">
    <property type="protein sequence ID" value="GAA0186325.1"/>
    <property type="molecule type" value="Genomic_DNA"/>
</dbReference>
<dbReference type="SMART" id="SM00487">
    <property type="entry name" value="DEXDc"/>
    <property type="match status" value="1"/>
</dbReference>
<dbReference type="GO" id="GO:0005737">
    <property type="term" value="C:cytoplasm"/>
    <property type="evidence" value="ECO:0007669"/>
    <property type="project" value="UniProtKB-SubCell"/>
</dbReference>
<dbReference type="InterPro" id="IPR000629">
    <property type="entry name" value="RNA-helicase_DEAD-box_CS"/>
</dbReference>
<dbReference type="Pfam" id="PF00270">
    <property type="entry name" value="DEAD"/>
    <property type="match status" value="1"/>
</dbReference>
<evidence type="ECO:0000256" key="9">
    <source>
        <dbReference type="RuleBase" id="RU000492"/>
    </source>
</evidence>
<accession>A0AAV3RZP6</accession>
<evidence type="ECO:0000256" key="8">
    <source>
        <dbReference type="PROSITE-ProRule" id="PRU00552"/>
    </source>
</evidence>
<dbReference type="AlphaFoldDB" id="A0AAV3RZP6"/>
<evidence type="ECO:0000313" key="15">
    <source>
        <dbReference type="Proteomes" id="UP001454036"/>
    </source>
</evidence>
<evidence type="ECO:0000259" key="13">
    <source>
        <dbReference type="PROSITE" id="PS51195"/>
    </source>
</evidence>
<dbReference type="Proteomes" id="UP001454036">
    <property type="component" value="Unassembled WGS sequence"/>
</dbReference>
<dbReference type="PROSITE" id="PS00039">
    <property type="entry name" value="DEAD_ATP_HELICASE"/>
    <property type="match status" value="1"/>
</dbReference>
<protein>
    <submittedName>
        <fullName evidence="14">RNA helicase</fullName>
    </submittedName>
</protein>
<keyword evidence="15" id="KW-1185">Reference proteome</keyword>
<dbReference type="GO" id="GO:0016787">
    <property type="term" value="F:hydrolase activity"/>
    <property type="evidence" value="ECO:0007669"/>
    <property type="project" value="UniProtKB-KW"/>
</dbReference>
<keyword evidence="4 9" id="KW-0347">Helicase</keyword>
<dbReference type="GO" id="GO:0003676">
    <property type="term" value="F:nucleic acid binding"/>
    <property type="evidence" value="ECO:0007669"/>
    <property type="project" value="InterPro"/>
</dbReference>
<dbReference type="InterPro" id="IPR027417">
    <property type="entry name" value="P-loop_NTPase"/>
</dbReference>
<evidence type="ECO:0000256" key="7">
    <source>
        <dbReference type="ARBA" id="ARBA00038316"/>
    </source>
</evidence>
<comment type="subcellular location">
    <subcellularLocation>
        <location evidence="1">Cytoplasm</location>
    </subcellularLocation>
</comment>
<dbReference type="PROSITE" id="PS51195">
    <property type="entry name" value="Q_MOTIF"/>
    <property type="match status" value="1"/>
</dbReference>
<feature type="domain" description="DEAD-box RNA helicase Q" evidence="13">
    <location>
        <begin position="69"/>
        <end position="97"/>
    </location>
</feature>
<feature type="short sequence motif" description="Q motif" evidence="8">
    <location>
        <begin position="69"/>
        <end position="97"/>
    </location>
</feature>
<organism evidence="14 15">
    <name type="scientific">Lithospermum erythrorhizon</name>
    <name type="common">Purple gromwell</name>
    <name type="synonym">Lithospermum officinale var. erythrorhizon</name>
    <dbReference type="NCBI Taxonomy" id="34254"/>
    <lineage>
        <taxon>Eukaryota</taxon>
        <taxon>Viridiplantae</taxon>
        <taxon>Streptophyta</taxon>
        <taxon>Embryophyta</taxon>
        <taxon>Tracheophyta</taxon>
        <taxon>Spermatophyta</taxon>
        <taxon>Magnoliopsida</taxon>
        <taxon>eudicotyledons</taxon>
        <taxon>Gunneridae</taxon>
        <taxon>Pentapetalae</taxon>
        <taxon>asterids</taxon>
        <taxon>lamiids</taxon>
        <taxon>Boraginales</taxon>
        <taxon>Boraginaceae</taxon>
        <taxon>Boraginoideae</taxon>
        <taxon>Lithospermeae</taxon>
        <taxon>Lithospermum</taxon>
    </lineage>
</organism>
<feature type="compositionally biased region" description="Gly residues" evidence="10">
    <location>
        <begin position="10"/>
        <end position="19"/>
    </location>
</feature>
<evidence type="ECO:0000259" key="11">
    <source>
        <dbReference type="PROSITE" id="PS51192"/>
    </source>
</evidence>
<feature type="domain" description="Helicase C-terminal" evidence="12">
    <location>
        <begin position="296"/>
        <end position="441"/>
    </location>
</feature>
<keyword evidence="2 9" id="KW-0547">Nucleotide-binding</keyword>